<reference evidence="8" key="1">
    <citation type="submission" date="2015-10" db="EMBL/GenBank/DDBJ databases">
        <authorList>
            <person name="Lehtovirta-Morley L.E."/>
            <person name="Vieille C."/>
        </authorList>
    </citation>
    <scope>NUCLEOTIDE SEQUENCE [LARGE SCALE GENOMIC DNA]</scope>
</reference>
<proteinExistence type="predicted"/>
<dbReference type="Pfam" id="PF01989">
    <property type="entry name" value="AcnX_swivel_put"/>
    <property type="match status" value="1"/>
</dbReference>
<dbReference type="PANTHER" id="PTHR36577:SF3">
    <property type="entry name" value="DUF521 DOMAIN PROTEIN (AFU_ORTHOLOGUE AFUA_6G00490)"/>
    <property type="match status" value="1"/>
</dbReference>
<sequence length="127" mass="13426">MNVKVIVRGNAKGSLLIAKSPINFLGGIDKKTGIVHDKKHDLFGKSVGGKILAFPFGVGSSVGAYTLYSLKYNNCAPLAMICLKADLTTASGCAISNIPLVIASKDDYDLLQENKEITLDAVDGKIL</sequence>
<dbReference type="Gene3D" id="3.50.30.10">
    <property type="entry name" value="Phosphohistidine domain"/>
    <property type="match status" value="1"/>
</dbReference>
<evidence type="ECO:0000256" key="4">
    <source>
        <dbReference type="ARBA" id="ARBA00046520"/>
    </source>
</evidence>
<accession>A0A128A0I6</accession>
<dbReference type="PIRSF" id="PIRSF004966">
    <property type="entry name" value="UCP004966"/>
    <property type="match status" value="1"/>
</dbReference>
<keyword evidence="1" id="KW-0456">Lyase</keyword>
<protein>
    <recommendedName>
        <fullName evidence="5">phosphomevalonate dehydratase</fullName>
        <ecNumber evidence="5">4.2.1.182</ecNumber>
    </recommendedName>
</protein>
<dbReference type="CDD" id="cd01356">
    <property type="entry name" value="AcnX_swivel"/>
    <property type="match status" value="1"/>
</dbReference>
<dbReference type="InterPro" id="IPR002840">
    <property type="entry name" value="PMDh-S-like_dom"/>
</dbReference>
<dbReference type="KEGG" id="ndv:NDEV_0072"/>
<gene>
    <name evidence="7" type="ORF">NDEV_0072</name>
</gene>
<evidence type="ECO:0000256" key="2">
    <source>
        <dbReference type="ARBA" id="ARBA00045120"/>
    </source>
</evidence>
<dbReference type="InterPro" id="IPR012016">
    <property type="entry name" value="PMDh-S-like"/>
</dbReference>
<dbReference type="PANTHER" id="PTHR36577">
    <property type="entry name" value="DUF521 DOMAIN PROTEIN (AFU_ORTHOLOGUE AFUA_6G00490)"/>
    <property type="match status" value="1"/>
</dbReference>
<name>A0A128A0I6_9ARCH</name>
<organism evidence="7 8">
    <name type="scientific">Nitrosotalea devaniterrae</name>
    <dbReference type="NCBI Taxonomy" id="1078905"/>
    <lineage>
        <taxon>Archaea</taxon>
        <taxon>Nitrososphaerota</taxon>
        <taxon>Nitrososphaeria</taxon>
        <taxon>Nitrosotaleales</taxon>
        <taxon>Nitrosotaleaceae</taxon>
        <taxon>Nitrosotalea</taxon>
    </lineage>
</organism>
<dbReference type="SUPFAM" id="SSF52016">
    <property type="entry name" value="LeuD/IlvD-like"/>
    <property type="match status" value="1"/>
</dbReference>
<dbReference type="Proteomes" id="UP000196239">
    <property type="component" value="Chromosome 1"/>
</dbReference>
<comment type="catalytic activity">
    <reaction evidence="2">
        <text>(R)-5-phosphomevalonate = (2E)-3-methyl-5-phosphooxypent-2-enoate + H2O</text>
        <dbReference type="Rhea" id="RHEA:78975"/>
        <dbReference type="ChEBI" id="CHEBI:15377"/>
        <dbReference type="ChEBI" id="CHEBI:58146"/>
        <dbReference type="ChEBI" id="CHEBI:229665"/>
        <dbReference type="EC" id="4.2.1.182"/>
    </reaction>
    <physiologicalReaction direction="left-to-right" evidence="2">
        <dbReference type="Rhea" id="RHEA:78976"/>
    </physiologicalReaction>
</comment>
<evidence type="ECO:0000256" key="3">
    <source>
        <dbReference type="ARBA" id="ARBA00045299"/>
    </source>
</evidence>
<dbReference type="EC" id="4.2.1.182" evidence="5"/>
<evidence type="ECO:0000313" key="8">
    <source>
        <dbReference type="Proteomes" id="UP000196239"/>
    </source>
</evidence>
<comment type="subunit">
    <text evidence="4">Heterodimer composed of a large subunit (PMDh-L) and a small subunit (PMDh-S).</text>
</comment>
<dbReference type="EMBL" id="LN890280">
    <property type="protein sequence ID" value="CUR50837.1"/>
    <property type="molecule type" value="Genomic_DNA"/>
</dbReference>
<feature type="domain" description="Phosphomevalonate dehydratase small subunit-like" evidence="6">
    <location>
        <begin position="22"/>
        <end position="101"/>
    </location>
</feature>
<evidence type="ECO:0000313" key="7">
    <source>
        <dbReference type="EMBL" id="CUR50837.1"/>
    </source>
</evidence>
<evidence type="ECO:0000256" key="5">
    <source>
        <dbReference type="ARBA" id="ARBA00047176"/>
    </source>
</evidence>
<keyword evidence="8" id="KW-1185">Reference proteome</keyword>
<dbReference type="AlphaFoldDB" id="A0A128A0I6"/>
<dbReference type="GO" id="GO:0016829">
    <property type="term" value="F:lyase activity"/>
    <property type="evidence" value="ECO:0007669"/>
    <property type="project" value="UniProtKB-KW"/>
</dbReference>
<evidence type="ECO:0000259" key="6">
    <source>
        <dbReference type="Pfam" id="PF01989"/>
    </source>
</evidence>
<comment type="function">
    <text evidence="3">Component of a hydro-lyase that catalyzes the dehydration of mevalonate 5-phosphate (MVA5P) to form trans-anhydromevalonate 5-phosphate (tAHMP). Involved in the archaeal mevalonate (MVA) pathway, which provides fundamental precursors for isoprenoid biosynthesis, such as isopentenyl diphosphate (IPP) and dimethylallyl diphosphate (DMAPP).</text>
</comment>
<evidence type="ECO:0000256" key="1">
    <source>
        <dbReference type="ARBA" id="ARBA00023239"/>
    </source>
</evidence>